<dbReference type="FunFam" id="3.40.1010.10:FF:000001">
    <property type="entry name" value="Siroheme synthase"/>
    <property type="match status" value="1"/>
</dbReference>
<dbReference type="GO" id="GO:0043115">
    <property type="term" value="F:precorrin-2 dehydrogenase activity"/>
    <property type="evidence" value="ECO:0007669"/>
    <property type="project" value="UniProtKB-EC"/>
</dbReference>
<dbReference type="InterPro" id="IPR006366">
    <property type="entry name" value="CobA/CysG_C"/>
</dbReference>
<dbReference type="InterPro" id="IPR019478">
    <property type="entry name" value="Sirohaem_synthase_dimer_dom"/>
</dbReference>
<dbReference type="AlphaFoldDB" id="A0A0P7WT36"/>
<dbReference type="CDD" id="cd11642">
    <property type="entry name" value="SUMT"/>
    <property type="match status" value="1"/>
</dbReference>
<reference evidence="19 22" key="2">
    <citation type="submission" date="2016-01" db="EMBL/GenBank/DDBJ databases">
        <authorList>
            <person name="Varghese N."/>
        </authorList>
    </citation>
    <scope>NUCLEOTIDE SEQUENCE [LARGE SCALE GENOMIC DNA]</scope>
    <source>
        <strain evidence="19 22">HL-91</strain>
    </source>
</reference>
<sequence length="526" mass="56360">MGANKGFAASRFFCLGSKTGKLSARFEQPWTFFELWAKCGNIFPFFLLYVALYGKVFHIGGKRSKRWLMQHFPIFLNLRGAHVVIGGGGDAALAKLRLLLKTDAIITLCAPAFLPQIIALRPRVTLVHRPLLGCDLQRARLVYAATEDDRQDARIRAIAQKAGVLVNVVDNLEASDFITPAIVDRDPVVVAIGTEGAAPVLARKIKAGLEGELPTGLGKLARIGKAFRAMAERLPKGAPRRDFWAEFYDHAGPAALATGEGAVQHALNALLARHLARKPAPGRVDFVSAGPGDPELLTLKARKLLDRADVVVHDRLVSGAILELVRREAQIIAVGKEGYGPSVSQDHINALLVEHAAQGAHVVRLKGGDASIFGRLDEETDALDSAGLDWQVIPGVTSASAAAASLGQSLTRRGRNGDLRLVTAHDMQGFAEADWRALAAPGAVTALYMGKRAARFVQGRLLMHGASPAMDVAIVENASCPNETRLYTRLSDLPQATAALDGPAIILLGLPPRRAAQNQPQTELAL</sequence>
<dbReference type="InterPro" id="IPR012409">
    <property type="entry name" value="Sirohaem_synth"/>
</dbReference>
<evidence type="ECO:0000256" key="13">
    <source>
        <dbReference type="ARBA" id="ARBA00047561"/>
    </source>
</evidence>
<keyword evidence="9" id="KW-0456">Lyase</keyword>
<dbReference type="GO" id="GO:0004851">
    <property type="term" value="F:uroporphyrin-III C-methyltransferase activity"/>
    <property type="evidence" value="ECO:0007669"/>
    <property type="project" value="InterPro"/>
</dbReference>
<evidence type="ECO:0000313" key="20">
    <source>
        <dbReference type="EMBL" id="KPP93984.1"/>
    </source>
</evidence>
<evidence type="ECO:0000259" key="18">
    <source>
        <dbReference type="Pfam" id="PF10414"/>
    </source>
</evidence>
<reference evidence="20 21" key="1">
    <citation type="submission" date="2015-09" db="EMBL/GenBank/DDBJ databases">
        <title>Identification and resolution of microdiversity through metagenomic sequencing of parallel consortia.</title>
        <authorList>
            <person name="Nelson W.C."/>
            <person name="Romine M.F."/>
            <person name="Lindemann S.R."/>
        </authorList>
    </citation>
    <scope>NUCLEOTIDE SEQUENCE [LARGE SCALE GENOMIC DNA]</scope>
    <source>
        <strain evidence="20">HL-91</strain>
    </source>
</reference>
<gene>
    <name evidence="20" type="primary">cysG</name>
    <name evidence="19" type="ORF">Ga0058931_0153</name>
    <name evidence="20" type="ORF">HLUCCA05_12450</name>
</gene>
<keyword evidence="16" id="KW-1133">Transmembrane helix</keyword>
<dbReference type="SUPFAM" id="SSF75615">
    <property type="entry name" value="Siroheme synthase middle domains-like"/>
    <property type="match status" value="1"/>
</dbReference>
<dbReference type="STRING" id="1666912.Ga0058931_0153"/>
<evidence type="ECO:0000256" key="14">
    <source>
        <dbReference type="PIRSR" id="PIRSR036426-1"/>
    </source>
</evidence>
<keyword evidence="3" id="KW-0169">Cobalamin biosynthesis</keyword>
<dbReference type="Pfam" id="PF10414">
    <property type="entry name" value="CysG_dimeriser"/>
    <property type="match status" value="1"/>
</dbReference>
<dbReference type="GO" id="GO:0009236">
    <property type="term" value="P:cobalamin biosynthetic process"/>
    <property type="evidence" value="ECO:0007669"/>
    <property type="project" value="UniProtKB-KW"/>
</dbReference>
<dbReference type="GO" id="GO:0032259">
    <property type="term" value="P:methylation"/>
    <property type="evidence" value="ECO:0007669"/>
    <property type="project" value="UniProtKB-KW"/>
</dbReference>
<dbReference type="SUPFAM" id="SSF53790">
    <property type="entry name" value="Tetrapyrrole methylase"/>
    <property type="match status" value="1"/>
</dbReference>
<dbReference type="Gene3D" id="3.30.950.10">
    <property type="entry name" value="Methyltransferase, Cobalt-precorrin-4 Transmethylase, Domain 2"/>
    <property type="match status" value="1"/>
</dbReference>
<dbReference type="NCBIfam" id="NF004790">
    <property type="entry name" value="PRK06136.1"/>
    <property type="match status" value="1"/>
</dbReference>
<dbReference type="PROSITE" id="PS00840">
    <property type="entry name" value="SUMT_2"/>
    <property type="match status" value="1"/>
</dbReference>
<feature type="domain" description="Sirohaem synthase dimerisation" evidence="18">
    <location>
        <begin position="217"/>
        <end position="260"/>
    </location>
</feature>
<dbReference type="InterPro" id="IPR003043">
    <property type="entry name" value="Uropor_MeTrfase_CS"/>
</dbReference>
<dbReference type="PANTHER" id="PTHR45790">
    <property type="entry name" value="SIROHEME SYNTHASE-RELATED"/>
    <property type="match status" value="1"/>
</dbReference>
<feature type="domain" description="Tetrapyrrole methylase" evidence="17">
    <location>
        <begin position="286"/>
        <end position="493"/>
    </location>
</feature>
<organism evidence="20 21">
    <name type="scientific">Roseibaca calidilacus</name>
    <dbReference type="NCBI Taxonomy" id="1666912"/>
    <lineage>
        <taxon>Bacteria</taxon>
        <taxon>Pseudomonadati</taxon>
        <taxon>Pseudomonadota</taxon>
        <taxon>Alphaproteobacteria</taxon>
        <taxon>Rhodobacterales</taxon>
        <taxon>Paracoccaceae</taxon>
        <taxon>Roseinatronobacter</taxon>
    </lineage>
</organism>
<keyword evidence="7" id="KW-0560">Oxidoreductase</keyword>
<evidence type="ECO:0000256" key="12">
    <source>
        <dbReference type="ARBA" id="ARBA00025705"/>
    </source>
</evidence>
<comment type="caution">
    <text evidence="20">The sequence shown here is derived from an EMBL/GenBank/DDBJ whole genome shotgun (WGS) entry which is preliminary data.</text>
</comment>
<dbReference type="InterPro" id="IPR050161">
    <property type="entry name" value="Siro_Cobalamin_biosynth"/>
</dbReference>
<dbReference type="EMBL" id="LJSG01000007">
    <property type="protein sequence ID" value="KPP93984.1"/>
    <property type="molecule type" value="Genomic_DNA"/>
</dbReference>
<comment type="catalytic activity">
    <reaction evidence="13">
        <text>precorrin-2 + NAD(+) = sirohydrochlorin + NADH + 2 H(+)</text>
        <dbReference type="Rhea" id="RHEA:15613"/>
        <dbReference type="ChEBI" id="CHEBI:15378"/>
        <dbReference type="ChEBI" id="CHEBI:57540"/>
        <dbReference type="ChEBI" id="CHEBI:57945"/>
        <dbReference type="ChEBI" id="CHEBI:58351"/>
        <dbReference type="ChEBI" id="CHEBI:58827"/>
        <dbReference type="EC" id="1.3.1.76"/>
    </reaction>
</comment>
<dbReference type="InterPro" id="IPR036291">
    <property type="entry name" value="NAD(P)-bd_dom_sf"/>
</dbReference>
<keyword evidence="11" id="KW-0511">Multifunctional enzyme</keyword>
<dbReference type="InterPro" id="IPR000878">
    <property type="entry name" value="4pyrrol_Mease"/>
</dbReference>
<evidence type="ECO:0000256" key="8">
    <source>
        <dbReference type="ARBA" id="ARBA00023027"/>
    </source>
</evidence>
<evidence type="ECO:0000256" key="16">
    <source>
        <dbReference type="SAM" id="Phobius"/>
    </source>
</evidence>
<dbReference type="InterPro" id="IPR014777">
    <property type="entry name" value="4pyrrole_Mease_sub1"/>
</dbReference>
<dbReference type="Gene3D" id="3.30.160.110">
    <property type="entry name" value="Siroheme synthase, domain 2"/>
    <property type="match status" value="1"/>
</dbReference>
<dbReference type="PIRSF" id="PIRSF036426">
    <property type="entry name" value="Sirohaem_synth"/>
    <property type="match status" value="1"/>
</dbReference>
<dbReference type="InterPro" id="IPR006367">
    <property type="entry name" value="Sirohaem_synthase_N"/>
</dbReference>
<evidence type="ECO:0000256" key="9">
    <source>
        <dbReference type="ARBA" id="ARBA00023239"/>
    </source>
</evidence>
<evidence type="ECO:0000313" key="19">
    <source>
        <dbReference type="EMBL" id="CUX79470.1"/>
    </source>
</evidence>
<dbReference type="Pfam" id="PF13241">
    <property type="entry name" value="NAD_binding_7"/>
    <property type="match status" value="1"/>
</dbReference>
<dbReference type="Proteomes" id="UP000050413">
    <property type="component" value="Unassembled WGS sequence"/>
</dbReference>
<evidence type="ECO:0000313" key="21">
    <source>
        <dbReference type="Proteomes" id="UP000050413"/>
    </source>
</evidence>
<dbReference type="PANTHER" id="PTHR45790:SF3">
    <property type="entry name" value="S-ADENOSYL-L-METHIONINE-DEPENDENT UROPORPHYRINOGEN III METHYLTRANSFERASE, CHLOROPLASTIC"/>
    <property type="match status" value="1"/>
</dbReference>
<dbReference type="InterPro" id="IPR014776">
    <property type="entry name" value="4pyrrole_Mease_sub2"/>
</dbReference>
<dbReference type="PROSITE" id="PS00839">
    <property type="entry name" value="SUMT_1"/>
    <property type="match status" value="1"/>
</dbReference>
<keyword evidence="6" id="KW-0949">S-adenosyl-L-methionine</keyword>
<dbReference type="SUPFAM" id="SSF51735">
    <property type="entry name" value="NAD(P)-binding Rossmann-fold domains"/>
    <property type="match status" value="1"/>
</dbReference>
<evidence type="ECO:0000256" key="10">
    <source>
        <dbReference type="ARBA" id="ARBA00023244"/>
    </source>
</evidence>
<dbReference type="GO" id="GO:0051287">
    <property type="term" value="F:NAD binding"/>
    <property type="evidence" value="ECO:0007669"/>
    <property type="project" value="InterPro"/>
</dbReference>
<dbReference type="GO" id="GO:0019354">
    <property type="term" value="P:siroheme biosynthetic process"/>
    <property type="evidence" value="ECO:0007669"/>
    <property type="project" value="UniProtKB-UniPathway"/>
</dbReference>
<evidence type="ECO:0000256" key="7">
    <source>
        <dbReference type="ARBA" id="ARBA00023002"/>
    </source>
</evidence>
<evidence type="ECO:0000256" key="1">
    <source>
        <dbReference type="ARBA" id="ARBA00005010"/>
    </source>
</evidence>
<keyword evidence="22" id="KW-1185">Reference proteome</keyword>
<name>A0A0P7WT36_9RHOB</name>
<dbReference type="InterPro" id="IPR035996">
    <property type="entry name" value="4pyrrol_Methylase_sf"/>
</dbReference>
<keyword evidence="4 15" id="KW-0489">Methyltransferase</keyword>
<evidence type="ECO:0000256" key="2">
    <source>
        <dbReference type="ARBA" id="ARBA00005879"/>
    </source>
</evidence>
<feature type="active site" description="Proton donor" evidence="14">
    <location>
        <position position="336"/>
    </location>
</feature>
<evidence type="ECO:0000313" key="22">
    <source>
        <dbReference type="Proteomes" id="UP000182045"/>
    </source>
</evidence>
<comment type="similarity">
    <text evidence="2 15">Belongs to the precorrin methyltransferase family.</text>
</comment>
<dbReference type="Gene3D" id="3.40.50.720">
    <property type="entry name" value="NAD(P)-binding Rossmann-like Domain"/>
    <property type="match status" value="1"/>
</dbReference>
<feature type="active site" description="Proton acceptor" evidence="14">
    <location>
        <position position="314"/>
    </location>
</feature>
<evidence type="ECO:0000256" key="4">
    <source>
        <dbReference type="ARBA" id="ARBA00022603"/>
    </source>
</evidence>
<dbReference type="NCBIfam" id="TIGR01469">
    <property type="entry name" value="cobA_cysG_Cterm"/>
    <property type="match status" value="1"/>
</dbReference>
<dbReference type="NCBIfam" id="TIGR01470">
    <property type="entry name" value="cysG_Nterm"/>
    <property type="match status" value="1"/>
</dbReference>
<evidence type="ECO:0000256" key="5">
    <source>
        <dbReference type="ARBA" id="ARBA00022679"/>
    </source>
</evidence>
<dbReference type="PATRIC" id="fig|1666912.4.peg.45"/>
<comment type="pathway">
    <text evidence="1">Porphyrin-containing compound metabolism; siroheme biosynthesis; sirohydrochlorin from precorrin-2: step 1/1.</text>
</comment>
<keyword evidence="10" id="KW-0627">Porphyrin biosynthesis</keyword>
<keyword evidence="16" id="KW-0472">Membrane</keyword>
<evidence type="ECO:0000256" key="15">
    <source>
        <dbReference type="RuleBase" id="RU003960"/>
    </source>
</evidence>
<dbReference type="UniPathway" id="UPA00262">
    <property type="reaction ID" value="UER00211"/>
</dbReference>
<dbReference type="NCBIfam" id="NF007922">
    <property type="entry name" value="PRK10637.1"/>
    <property type="match status" value="1"/>
</dbReference>
<dbReference type="Gene3D" id="3.40.1010.10">
    <property type="entry name" value="Cobalt-precorrin-4 Transmethylase, Domain 1"/>
    <property type="match status" value="1"/>
</dbReference>
<keyword evidence="5 15" id="KW-0808">Transferase</keyword>
<evidence type="ECO:0000256" key="3">
    <source>
        <dbReference type="ARBA" id="ARBA00022573"/>
    </source>
</evidence>
<dbReference type="EMBL" id="FBYC01000001">
    <property type="protein sequence ID" value="CUX79470.1"/>
    <property type="molecule type" value="Genomic_DNA"/>
</dbReference>
<keyword evidence="8" id="KW-0520">NAD</keyword>
<accession>A0A0P7WT36</accession>
<protein>
    <submittedName>
        <fullName evidence="19 20">Uroporphyrin-III C-methyltransferase / precorrin-2 dehydrogenase / sirohydrochlorin ferrochelatase</fullName>
    </submittedName>
</protein>
<keyword evidence="16" id="KW-0812">Transmembrane</keyword>
<feature type="transmembrane region" description="Helical" evidence="16">
    <location>
        <begin position="35"/>
        <end position="56"/>
    </location>
</feature>
<proteinExistence type="inferred from homology"/>
<comment type="pathway">
    <text evidence="12">Porphyrin-containing compound metabolism; siroheme biosynthesis; precorrin-2 from uroporphyrinogen III: step 1/1.</text>
</comment>
<dbReference type="GO" id="GO:0051266">
    <property type="term" value="F:sirohydrochlorin ferrochelatase activity"/>
    <property type="evidence" value="ECO:0007669"/>
    <property type="project" value="InterPro"/>
</dbReference>
<dbReference type="Pfam" id="PF00590">
    <property type="entry name" value="TP_methylase"/>
    <property type="match status" value="1"/>
</dbReference>
<evidence type="ECO:0000259" key="17">
    <source>
        <dbReference type="Pfam" id="PF00590"/>
    </source>
</evidence>
<evidence type="ECO:0000256" key="11">
    <source>
        <dbReference type="ARBA" id="ARBA00023268"/>
    </source>
</evidence>
<evidence type="ECO:0000256" key="6">
    <source>
        <dbReference type="ARBA" id="ARBA00022691"/>
    </source>
</evidence>
<dbReference type="Proteomes" id="UP000182045">
    <property type="component" value="Unassembled WGS sequence"/>
</dbReference>